<accession>A0ABP8TV01</accession>
<comment type="caution">
    <text evidence="4">The sequence shown here is derived from an EMBL/GenBank/DDBJ whole genome shotgun (WGS) entry which is preliminary data.</text>
</comment>
<dbReference type="Gene3D" id="1.10.150.130">
    <property type="match status" value="1"/>
</dbReference>
<feature type="region of interest" description="Disordered" evidence="3">
    <location>
        <begin position="111"/>
        <end position="135"/>
    </location>
</feature>
<organism evidence="4 5">
    <name type="scientific">Actinoallomurus liliacearum</name>
    <dbReference type="NCBI Taxonomy" id="1080073"/>
    <lineage>
        <taxon>Bacteria</taxon>
        <taxon>Bacillati</taxon>
        <taxon>Actinomycetota</taxon>
        <taxon>Actinomycetes</taxon>
        <taxon>Streptosporangiales</taxon>
        <taxon>Thermomonosporaceae</taxon>
        <taxon>Actinoallomurus</taxon>
    </lineage>
</organism>
<evidence type="ECO:0000313" key="5">
    <source>
        <dbReference type="Proteomes" id="UP001500212"/>
    </source>
</evidence>
<evidence type="ECO:0000256" key="2">
    <source>
        <dbReference type="ARBA" id="ARBA00023172"/>
    </source>
</evidence>
<keyword evidence="5" id="KW-1185">Reference proteome</keyword>
<name>A0ABP8TV01_9ACTN</name>
<keyword evidence="2" id="KW-0233">DNA recombination</keyword>
<reference evidence="5" key="1">
    <citation type="journal article" date="2019" name="Int. J. Syst. Evol. Microbiol.">
        <title>The Global Catalogue of Microorganisms (GCM) 10K type strain sequencing project: providing services to taxonomists for standard genome sequencing and annotation.</title>
        <authorList>
            <consortium name="The Broad Institute Genomics Platform"/>
            <consortium name="The Broad Institute Genome Sequencing Center for Infectious Disease"/>
            <person name="Wu L."/>
            <person name="Ma J."/>
        </authorList>
    </citation>
    <scope>NUCLEOTIDE SEQUENCE [LARGE SCALE GENOMIC DNA]</scope>
    <source>
        <strain evidence="5">JCM 17938</strain>
    </source>
</reference>
<dbReference type="InterPro" id="IPR013762">
    <property type="entry name" value="Integrase-like_cat_sf"/>
</dbReference>
<proteinExistence type="predicted"/>
<evidence type="ECO:0000256" key="3">
    <source>
        <dbReference type="SAM" id="MobiDB-lite"/>
    </source>
</evidence>
<protein>
    <recommendedName>
        <fullName evidence="6">Core-binding (CB) domain-containing protein</fullName>
    </recommendedName>
</protein>
<dbReference type="InterPro" id="IPR011010">
    <property type="entry name" value="DNA_brk_join_enz"/>
</dbReference>
<keyword evidence="1" id="KW-0238">DNA-binding</keyword>
<dbReference type="Gene3D" id="1.10.443.10">
    <property type="entry name" value="Intergrase catalytic core"/>
    <property type="match status" value="1"/>
</dbReference>
<dbReference type="RefSeq" id="WP_345365424.1">
    <property type="nucleotide sequence ID" value="NZ_BAABHJ010000039.1"/>
</dbReference>
<evidence type="ECO:0008006" key="6">
    <source>
        <dbReference type="Google" id="ProtNLM"/>
    </source>
</evidence>
<dbReference type="Proteomes" id="UP001500212">
    <property type="component" value="Unassembled WGS sequence"/>
</dbReference>
<feature type="region of interest" description="Disordered" evidence="3">
    <location>
        <begin position="525"/>
        <end position="560"/>
    </location>
</feature>
<dbReference type="EMBL" id="BAABHJ010000039">
    <property type="protein sequence ID" value="GAA4617183.1"/>
    <property type="molecule type" value="Genomic_DNA"/>
</dbReference>
<evidence type="ECO:0000313" key="4">
    <source>
        <dbReference type="EMBL" id="GAA4617183.1"/>
    </source>
</evidence>
<dbReference type="InterPro" id="IPR010998">
    <property type="entry name" value="Integrase_recombinase_N"/>
</dbReference>
<evidence type="ECO:0000256" key="1">
    <source>
        <dbReference type="ARBA" id="ARBA00023125"/>
    </source>
</evidence>
<sequence>MAPYDHDGSKIPRTVTSCASCLAWGRTRAQGVCLACYAFATPRFGHAVGECGACKRRQPLKTGYCRLCWCQAALDRMLADGDARSRVVIAPHLPDVRHHQLFLAGMTRRKGRPRTAPRRYGEKGRPLKPPPLVAARPRTDWVQPPLFTDRLRRDYRYRHDLRTDPLPDNPWLAWALHLAHTRAEAHGWNRRIRQAMQRNLIMLLSTHITGEVIHASDVHEAIKQRSNSVTHTIEILQTMGVVLEDRPTSFERWLQRKLTPLVPGIATVVQQWARTLRDGGPRTRARRPGTVGTFMRYIPPALVDWSARYDTLRQVTRDDVLTYLATWHGVDRTTVLTVLRSLFTWAKKKQLLFVNPTAGIKGPRRERPVLQPLRPEDITRAVEAATTPQARVFLVLAAVHAARPAAIRGLQLDDVDLGNRRLTVAGLARPLDDLTLQAITDWLDHRRRRWPNTANRHLLISARTAVDTGPVSATWLLNLRGLPATVERLRLDRQLEEALTHGADPLHLAAVFGIGESTAIRYAESARQLLERPHESRSPQSPGTPGSTGGEEPNRPSGSR</sequence>
<gene>
    <name evidence="4" type="ORF">GCM10023195_76580</name>
</gene>
<dbReference type="SUPFAM" id="SSF56349">
    <property type="entry name" value="DNA breaking-rejoining enzymes"/>
    <property type="match status" value="1"/>
</dbReference>